<dbReference type="OMA" id="AYQERCH"/>
<comment type="subcellular location">
    <subcellularLocation>
        <location evidence="1">Cytoplasm</location>
    </subcellularLocation>
</comment>
<dbReference type="Proteomes" id="UP000219259">
    <property type="component" value="Unassembled WGS sequence"/>
</dbReference>
<dbReference type="OrthoDB" id="1523826at2"/>
<evidence type="ECO:0000256" key="2">
    <source>
        <dbReference type="ARBA" id="ARBA00009695"/>
    </source>
</evidence>
<reference evidence="6 9" key="2">
    <citation type="submission" date="2017-09" db="EMBL/GenBank/DDBJ databases">
        <title>Phase variable restriction modification systems are present in the genome sequences of periodontal pathogens Prevotella intermedia, Tannerella forsythia and Porphyromonas gingivalis.</title>
        <authorList>
            <person name="Haigh R.D."/>
            <person name="Crawford L."/>
            <person name="Ralph J."/>
            <person name="Wanford J."/>
            <person name="Vartoukian S.R."/>
            <person name="Hijazib K."/>
            <person name="Wade W."/>
            <person name="Oggioni M.R."/>
        </authorList>
    </citation>
    <scope>NUCLEOTIDE SEQUENCE [LARGE SCALE GENOMIC DNA]</scope>
    <source>
        <strain evidence="6 9">WW11663</strain>
    </source>
</reference>
<dbReference type="GeneID" id="34758631"/>
<dbReference type="EMBL" id="NSLJ01000010">
    <property type="protein sequence ID" value="PDP44101.1"/>
    <property type="molecule type" value="Genomic_DNA"/>
</dbReference>
<dbReference type="Proteomes" id="UP000182057">
    <property type="component" value="Unassembled WGS sequence"/>
</dbReference>
<dbReference type="InterPro" id="IPR036388">
    <property type="entry name" value="WH-like_DNA-bd_sf"/>
</dbReference>
<gene>
    <name evidence="6" type="ORF">CLI86_05370</name>
    <name evidence="7" type="ORF">TFUB20_01223</name>
</gene>
<evidence type="ECO:0000256" key="4">
    <source>
        <dbReference type="ARBA" id="ARBA00022490"/>
    </source>
</evidence>
<evidence type="ECO:0000256" key="3">
    <source>
        <dbReference type="ARBA" id="ARBA00018111"/>
    </source>
</evidence>
<sequence>MFEKLKETETRDEAEMLHRAAAYCSIAERCIYDVRKKIASAGLSPESEERIIARLIEEKFIDEARFCRCFVSDKSRFNEWGRIKMSGALRRKGIAQSLIDEALSRIDEDDYRRILTELLIRKKRTVRSVSDTDLFVKLCRFAVNKGYEQSLVVQCVKKLCQGGRFDDDDLE</sequence>
<dbReference type="InterPro" id="IPR003783">
    <property type="entry name" value="Regulatory_RecX"/>
</dbReference>
<evidence type="ECO:0000313" key="8">
    <source>
        <dbReference type="Proteomes" id="UP000182057"/>
    </source>
</evidence>
<dbReference type="RefSeq" id="WP_014224798.1">
    <property type="nucleotide sequence ID" value="NZ_CAJPTF010000021.1"/>
</dbReference>
<feature type="domain" description="RecX second three-helical" evidence="5">
    <location>
        <begin position="62"/>
        <end position="103"/>
    </location>
</feature>
<organism evidence="7 8">
    <name type="scientific">Tannerella forsythia</name>
    <name type="common">Bacteroides forsythus</name>
    <dbReference type="NCBI Taxonomy" id="28112"/>
    <lineage>
        <taxon>Bacteria</taxon>
        <taxon>Pseudomonadati</taxon>
        <taxon>Bacteroidota</taxon>
        <taxon>Bacteroidia</taxon>
        <taxon>Bacteroidales</taxon>
        <taxon>Tannerellaceae</taxon>
        <taxon>Tannerella</taxon>
    </lineage>
</organism>
<accession>A0A1D3ULS0</accession>
<dbReference type="InterPro" id="IPR053924">
    <property type="entry name" value="RecX_HTH_2nd"/>
</dbReference>
<evidence type="ECO:0000256" key="1">
    <source>
        <dbReference type="ARBA" id="ARBA00004496"/>
    </source>
</evidence>
<protein>
    <recommendedName>
        <fullName evidence="3">Regulatory protein RecX</fullName>
    </recommendedName>
</protein>
<evidence type="ECO:0000313" key="6">
    <source>
        <dbReference type="EMBL" id="PDP44101.1"/>
    </source>
</evidence>
<dbReference type="Gene3D" id="1.10.10.10">
    <property type="entry name" value="Winged helix-like DNA-binding domain superfamily/Winged helix DNA-binding domain"/>
    <property type="match status" value="1"/>
</dbReference>
<dbReference type="PANTHER" id="PTHR33602">
    <property type="entry name" value="REGULATORY PROTEIN RECX FAMILY PROTEIN"/>
    <property type="match status" value="1"/>
</dbReference>
<dbReference type="Pfam" id="PF02631">
    <property type="entry name" value="RecX_HTH2"/>
    <property type="match status" value="1"/>
</dbReference>
<dbReference type="GO" id="GO:0006282">
    <property type="term" value="P:regulation of DNA repair"/>
    <property type="evidence" value="ECO:0007669"/>
    <property type="project" value="InterPro"/>
</dbReference>
<evidence type="ECO:0000313" key="9">
    <source>
        <dbReference type="Proteomes" id="UP000219259"/>
    </source>
</evidence>
<dbReference type="EMBL" id="FMMM01000048">
    <property type="protein sequence ID" value="SCQ21005.1"/>
    <property type="molecule type" value="Genomic_DNA"/>
</dbReference>
<evidence type="ECO:0000259" key="5">
    <source>
        <dbReference type="Pfam" id="PF02631"/>
    </source>
</evidence>
<keyword evidence="4" id="KW-0963">Cytoplasm</keyword>
<evidence type="ECO:0000313" key="7">
    <source>
        <dbReference type="EMBL" id="SCQ21005.1"/>
    </source>
</evidence>
<dbReference type="PANTHER" id="PTHR33602:SF1">
    <property type="entry name" value="REGULATORY PROTEIN RECX FAMILY PROTEIN"/>
    <property type="match status" value="1"/>
</dbReference>
<comment type="similarity">
    <text evidence="2">Belongs to the RecX family.</text>
</comment>
<proteinExistence type="inferred from homology"/>
<reference evidence="7 8" key="1">
    <citation type="submission" date="2016-09" db="EMBL/GenBank/DDBJ databases">
        <authorList>
            <person name="Capua I."/>
            <person name="De Benedictis P."/>
            <person name="Joannis T."/>
            <person name="Lombin L.H."/>
            <person name="Cattoli G."/>
        </authorList>
    </citation>
    <scope>NUCLEOTIDE SEQUENCE [LARGE SCALE GENOMIC DNA]</scope>
    <source>
        <strain evidence="7 8">UB20</strain>
    </source>
</reference>
<dbReference type="AlphaFoldDB" id="A0A1D3ULS0"/>
<name>A0A1D3ULS0_TANFO</name>
<dbReference type="GO" id="GO:0005737">
    <property type="term" value="C:cytoplasm"/>
    <property type="evidence" value="ECO:0007669"/>
    <property type="project" value="UniProtKB-SubCell"/>
</dbReference>